<keyword evidence="4" id="KW-1185">Reference proteome</keyword>
<dbReference type="EMBL" id="MRDE01000068">
    <property type="protein sequence ID" value="OMH23882.1"/>
    <property type="molecule type" value="Genomic_DNA"/>
</dbReference>
<proteinExistence type="predicted"/>
<feature type="domain" description="Guanylate cyclase" evidence="2">
    <location>
        <begin position="216"/>
        <end position="325"/>
    </location>
</feature>
<evidence type="ECO:0000313" key="3">
    <source>
        <dbReference type="EMBL" id="OMH23882.1"/>
    </source>
</evidence>
<dbReference type="Pfam" id="PF16701">
    <property type="entry name" value="Ad_Cy_reg"/>
    <property type="match status" value="1"/>
</dbReference>
<organism evidence="3 4">
    <name type="scientific">Tersicoccus phoenicis</name>
    <dbReference type="NCBI Taxonomy" id="554083"/>
    <lineage>
        <taxon>Bacteria</taxon>
        <taxon>Bacillati</taxon>
        <taxon>Actinomycetota</taxon>
        <taxon>Actinomycetes</taxon>
        <taxon>Micrococcales</taxon>
        <taxon>Micrococcaceae</taxon>
        <taxon>Tersicoccus</taxon>
    </lineage>
</organism>
<comment type="caution">
    <text evidence="3">The sequence shown here is derived from an EMBL/GenBank/DDBJ whole genome shotgun (WGS) entry which is preliminary data.</text>
</comment>
<evidence type="ECO:0000259" key="2">
    <source>
        <dbReference type="PROSITE" id="PS50125"/>
    </source>
</evidence>
<dbReference type="GO" id="GO:0004016">
    <property type="term" value="F:adenylate cyclase activity"/>
    <property type="evidence" value="ECO:0007669"/>
    <property type="project" value="UniProtKB-ARBA"/>
</dbReference>
<accession>A0A1R1L8L4</accession>
<evidence type="ECO:0000313" key="4">
    <source>
        <dbReference type="Proteomes" id="UP000187085"/>
    </source>
</evidence>
<feature type="region of interest" description="Disordered" evidence="1">
    <location>
        <begin position="1"/>
        <end position="31"/>
    </location>
</feature>
<dbReference type="SUPFAM" id="SSF55073">
    <property type="entry name" value="Nucleotide cyclase"/>
    <property type="match status" value="1"/>
</dbReference>
<dbReference type="Pfam" id="PF00211">
    <property type="entry name" value="Guanylate_cyc"/>
    <property type="match status" value="1"/>
</dbReference>
<name>A0A1R1L8L4_9MICC</name>
<dbReference type="InterPro" id="IPR032026">
    <property type="entry name" value="Ad_Cy_reg"/>
</dbReference>
<evidence type="ECO:0000256" key="1">
    <source>
        <dbReference type="SAM" id="MobiDB-lite"/>
    </source>
</evidence>
<dbReference type="CDD" id="cd07302">
    <property type="entry name" value="CHD"/>
    <property type="match status" value="1"/>
</dbReference>
<dbReference type="AlphaFoldDB" id="A0A1R1L8L4"/>
<gene>
    <name evidence="3" type="ORF">BKD30_11005</name>
</gene>
<dbReference type="InterPro" id="IPR001054">
    <property type="entry name" value="A/G_cyclase"/>
</dbReference>
<dbReference type="PROSITE" id="PS50125">
    <property type="entry name" value="GUANYLATE_CYCLASE_2"/>
    <property type="match status" value="1"/>
</dbReference>
<dbReference type="GO" id="GO:0009190">
    <property type="term" value="P:cyclic nucleotide biosynthetic process"/>
    <property type="evidence" value="ECO:0007669"/>
    <property type="project" value="InterPro"/>
</dbReference>
<dbReference type="Proteomes" id="UP000187085">
    <property type="component" value="Unassembled WGS sequence"/>
</dbReference>
<dbReference type="GO" id="GO:0035556">
    <property type="term" value="P:intracellular signal transduction"/>
    <property type="evidence" value="ECO:0007669"/>
    <property type="project" value="InterPro"/>
</dbReference>
<dbReference type="STRING" id="554083.BKD30_11005"/>
<reference evidence="3 4" key="1">
    <citation type="submission" date="2016-12" db="EMBL/GenBank/DDBJ databases">
        <title>Draft genome of Tersicoccus phoenicis 1P05MA.</title>
        <authorList>
            <person name="Nakajima Y."/>
            <person name="Yoshizawa S."/>
            <person name="Nakamura K."/>
            <person name="Ogura Y."/>
            <person name="Hayashi T."/>
            <person name="Kogure K."/>
        </authorList>
    </citation>
    <scope>NUCLEOTIDE SEQUENCE [LARGE SCALE GENOMIC DNA]</scope>
    <source>
        <strain evidence="3 4">1p05MA</strain>
    </source>
</reference>
<protein>
    <submittedName>
        <fullName evidence="3">Adenylate/guanylate cyclase domain-containing protein</fullName>
    </submittedName>
</protein>
<dbReference type="InterPro" id="IPR029787">
    <property type="entry name" value="Nucleotide_cyclase"/>
</dbReference>
<sequence>MAADRPRGRHVRGRDGRERSVGLDGDPMPLTTELPRIGSRQATSIEARILGGDHTLSRRQVAKNAGVSLRWARRLWRAMGFANVDESAVAFTERDLEALRTATGLVRDGLISEEAAISIARAFGQMTDRMVIWQIEAIVEDMVAHLGISDTEARERLIAELPAMIEPLQELLSYAWRRQLNEGVQRLAVRTESQRRWASGGRHPARREAELPIARAVGFADLVSYTSLSRRMNEQTLASLVTTFEARCAEIISVGGGRMIKTVGDEVLYIADTPQAGAEIALALATRFAGDPDMPATRGAVVWGRILPRLGDVYGPTVNMASRLTAIADIGTVLTDEPTAQLLAGNERFVLTPQESANLRGFGEVHPVLLTRGEGAGLVLD</sequence>
<dbReference type="Gene3D" id="3.30.70.1230">
    <property type="entry name" value="Nucleotide cyclase"/>
    <property type="match status" value="1"/>
</dbReference>